<evidence type="ECO:0000256" key="6">
    <source>
        <dbReference type="ARBA" id="ARBA00022842"/>
    </source>
</evidence>
<name>R7Q680_CHOCR</name>
<evidence type="ECO:0000256" key="3">
    <source>
        <dbReference type="ARBA" id="ARBA00022695"/>
    </source>
</evidence>
<dbReference type="SUPFAM" id="SSF64182">
    <property type="entry name" value="DHH phosphoesterases"/>
    <property type="match status" value="1"/>
</dbReference>
<evidence type="ECO:0000256" key="2">
    <source>
        <dbReference type="ARBA" id="ARBA00022694"/>
    </source>
</evidence>
<dbReference type="Proteomes" id="UP000012073">
    <property type="component" value="Unassembled WGS sequence"/>
</dbReference>
<dbReference type="GO" id="GO:0000166">
    <property type="term" value="F:nucleotide binding"/>
    <property type="evidence" value="ECO:0007669"/>
    <property type="project" value="UniProtKB-KW"/>
</dbReference>
<dbReference type="PROSITE" id="PS51371">
    <property type="entry name" value="CBS"/>
    <property type="match status" value="2"/>
</dbReference>
<proteinExistence type="predicted"/>
<dbReference type="GO" id="GO:0008033">
    <property type="term" value="P:tRNA processing"/>
    <property type="evidence" value="ECO:0007669"/>
    <property type="project" value="UniProtKB-KW"/>
</dbReference>
<evidence type="ECO:0000256" key="4">
    <source>
        <dbReference type="ARBA" id="ARBA00022723"/>
    </source>
</evidence>
<dbReference type="RefSeq" id="XP_005713851.1">
    <property type="nucleotide sequence ID" value="XM_005713794.1"/>
</dbReference>
<keyword evidence="2" id="KW-0819">tRNA processing</keyword>
<accession>R7Q680</accession>
<dbReference type="OrthoDB" id="418595at2759"/>
<keyword evidence="7" id="KW-0694">RNA-binding</keyword>
<dbReference type="InterPro" id="IPR052390">
    <property type="entry name" value="tRNA_nt/polyA_polymerase"/>
</dbReference>
<evidence type="ECO:0000256" key="7">
    <source>
        <dbReference type="ARBA" id="ARBA00022884"/>
    </source>
</evidence>
<gene>
    <name evidence="10" type="ORF">CHC_T00002697001</name>
</gene>
<sequence>MTPAEATLLALAIHSDTGSLTFEQTTPRDAAMLTWLMEQGAIQRSIAEFTHNFLTDEQQQLLSQGLTELQRTRVNGVEVGSLLLVGRSFLKGMSNVASDLLDIANLDVLILAYVNCRGRRGKKKKRTMDDDVFCGPEQLKQVSLIGRARARVDGIDFRELFADLGGGGHARAASASHKATEAEAEQILNDLVQQAANQIPQPKPVTEFMTTDLVSIFPTAPLSQALRLMGLHGHQILPVVDENDILQGLITAQDIKLAERKGGMEVFATPVGAWVHQDAVTVSPSTPFYTAQKMVAENTVGMLPVVDEARKLIGAVTRMDVLIARRLWPEKMAEHRDRTADN</sequence>
<dbReference type="SMART" id="SM00116">
    <property type="entry name" value="CBS"/>
    <property type="match status" value="2"/>
</dbReference>
<dbReference type="Pfam" id="PF00571">
    <property type="entry name" value="CBS"/>
    <property type="match status" value="2"/>
</dbReference>
<keyword evidence="11" id="KW-1185">Reference proteome</keyword>
<dbReference type="EMBL" id="HG001669">
    <property type="protein sequence ID" value="CDF34032.1"/>
    <property type="molecule type" value="Genomic_DNA"/>
</dbReference>
<protein>
    <recommendedName>
        <fullName evidence="9">CBS domain-containing protein</fullName>
    </recommendedName>
</protein>
<reference evidence="11" key="1">
    <citation type="journal article" date="2013" name="Proc. Natl. Acad. Sci. U.S.A.">
        <title>Genome structure and metabolic features in the red seaweed Chondrus crispus shed light on evolution of the Archaeplastida.</title>
        <authorList>
            <person name="Collen J."/>
            <person name="Porcel B."/>
            <person name="Carre W."/>
            <person name="Ball S.G."/>
            <person name="Chaparro C."/>
            <person name="Tonon T."/>
            <person name="Barbeyron T."/>
            <person name="Michel G."/>
            <person name="Noel B."/>
            <person name="Valentin K."/>
            <person name="Elias M."/>
            <person name="Artiguenave F."/>
            <person name="Arun A."/>
            <person name="Aury J.M."/>
            <person name="Barbosa-Neto J.F."/>
            <person name="Bothwell J.H."/>
            <person name="Bouget F.Y."/>
            <person name="Brillet L."/>
            <person name="Cabello-Hurtado F."/>
            <person name="Capella-Gutierrez S."/>
            <person name="Charrier B."/>
            <person name="Cladiere L."/>
            <person name="Cock J.M."/>
            <person name="Coelho S.M."/>
            <person name="Colleoni C."/>
            <person name="Czjzek M."/>
            <person name="Da Silva C."/>
            <person name="Delage L."/>
            <person name="Denoeud F."/>
            <person name="Deschamps P."/>
            <person name="Dittami S.M."/>
            <person name="Gabaldon T."/>
            <person name="Gachon C.M."/>
            <person name="Groisillier A."/>
            <person name="Herve C."/>
            <person name="Jabbari K."/>
            <person name="Katinka M."/>
            <person name="Kloareg B."/>
            <person name="Kowalczyk N."/>
            <person name="Labadie K."/>
            <person name="Leblanc C."/>
            <person name="Lopez P.J."/>
            <person name="McLachlan D.H."/>
            <person name="Meslet-Cladiere L."/>
            <person name="Moustafa A."/>
            <person name="Nehr Z."/>
            <person name="Nyvall Collen P."/>
            <person name="Panaud O."/>
            <person name="Partensky F."/>
            <person name="Poulain J."/>
            <person name="Rensing S.A."/>
            <person name="Rousvoal S."/>
            <person name="Samson G."/>
            <person name="Symeonidi A."/>
            <person name="Weissenbach J."/>
            <person name="Zambounis A."/>
            <person name="Wincker P."/>
            <person name="Boyen C."/>
        </authorList>
    </citation>
    <scope>NUCLEOTIDE SEQUENCE [LARGE SCALE GENOMIC DNA]</scope>
    <source>
        <strain evidence="11">cv. Stackhouse</strain>
    </source>
</reference>
<evidence type="ECO:0000313" key="11">
    <source>
        <dbReference type="Proteomes" id="UP000012073"/>
    </source>
</evidence>
<organism evidence="10 11">
    <name type="scientific">Chondrus crispus</name>
    <name type="common">Carrageen Irish moss</name>
    <name type="synonym">Polymorpha crispa</name>
    <dbReference type="NCBI Taxonomy" id="2769"/>
    <lineage>
        <taxon>Eukaryota</taxon>
        <taxon>Rhodophyta</taxon>
        <taxon>Florideophyceae</taxon>
        <taxon>Rhodymeniophycidae</taxon>
        <taxon>Gigartinales</taxon>
        <taxon>Gigartinaceae</taxon>
        <taxon>Chondrus</taxon>
    </lineage>
</organism>
<keyword evidence="5" id="KW-0547">Nucleotide-binding</keyword>
<dbReference type="InterPro" id="IPR046342">
    <property type="entry name" value="CBS_dom_sf"/>
</dbReference>
<dbReference type="GO" id="GO:0016779">
    <property type="term" value="F:nucleotidyltransferase activity"/>
    <property type="evidence" value="ECO:0007669"/>
    <property type="project" value="UniProtKB-KW"/>
</dbReference>
<dbReference type="PhylomeDB" id="R7Q680"/>
<evidence type="ECO:0000256" key="1">
    <source>
        <dbReference type="ARBA" id="ARBA00001946"/>
    </source>
</evidence>
<keyword evidence="3" id="KW-0808">Transferase</keyword>
<dbReference type="GO" id="GO:0046872">
    <property type="term" value="F:metal ion binding"/>
    <property type="evidence" value="ECO:0007669"/>
    <property type="project" value="UniProtKB-KW"/>
</dbReference>
<feature type="domain" description="CBS" evidence="9">
    <location>
        <begin position="275"/>
        <end position="334"/>
    </location>
</feature>
<dbReference type="KEGG" id="ccp:CHC_T00002697001"/>
<evidence type="ECO:0000256" key="8">
    <source>
        <dbReference type="PROSITE-ProRule" id="PRU00703"/>
    </source>
</evidence>
<dbReference type="SUPFAM" id="SSF54631">
    <property type="entry name" value="CBS-domain pair"/>
    <property type="match status" value="1"/>
</dbReference>
<evidence type="ECO:0000259" key="9">
    <source>
        <dbReference type="PROSITE" id="PS51371"/>
    </source>
</evidence>
<dbReference type="Gene3D" id="3.10.580.10">
    <property type="entry name" value="CBS-domain"/>
    <property type="match status" value="1"/>
</dbReference>
<dbReference type="Gene3D" id="3.90.1640.10">
    <property type="entry name" value="inorganic pyrophosphatase (n-terminal core)"/>
    <property type="match status" value="1"/>
</dbReference>
<dbReference type="PANTHER" id="PTHR47788">
    <property type="entry name" value="POLYA POLYMERASE"/>
    <property type="match status" value="1"/>
</dbReference>
<dbReference type="Gramene" id="CDF34032">
    <property type="protein sequence ID" value="CDF34032"/>
    <property type="gene ID" value="CHC_T00002697001"/>
</dbReference>
<dbReference type="AlphaFoldDB" id="R7Q680"/>
<dbReference type="PANTHER" id="PTHR47788:SF1">
    <property type="entry name" value="A-ADDING TRNA NUCLEOTIDYLTRANSFERASE"/>
    <property type="match status" value="1"/>
</dbReference>
<dbReference type="InterPro" id="IPR038763">
    <property type="entry name" value="DHH_sf"/>
</dbReference>
<feature type="domain" description="CBS" evidence="9">
    <location>
        <begin position="209"/>
        <end position="266"/>
    </location>
</feature>
<evidence type="ECO:0000256" key="5">
    <source>
        <dbReference type="ARBA" id="ARBA00022741"/>
    </source>
</evidence>
<dbReference type="InterPro" id="IPR000644">
    <property type="entry name" value="CBS_dom"/>
</dbReference>
<dbReference type="Gene3D" id="3.10.310.30">
    <property type="match status" value="1"/>
</dbReference>
<keyword evidence="3" id="KW-0548">Nucleotidyltransferase</keyword>
<evidence type="ECO:0000313" key="10">
    <source>
        <dbReference type="EMBL" id="CDF34032.1"/>
    </source>
</evidence>
<keyword evidence="8" id="KW-0129">CBS domain</keyword>
<comment type="cofactor">
    <cofactor evidence="1">
        <name>Mg(2+)</name>
        <dbReference type="ChEBI" id="CHEBI:18420"/>
    </cofactor>
</comment>
<dbReference type="GO" id="GO:0003723">
    <property type="term" value="F:RNA binding"/>
    <property type="evidence" value="ECO:0007669"/>
    <property type="project" value="UniProtKB-KW"/>
</dbReference>
<keyword evidence="4" id="KW-0479">Metal-binding</keyword>
<dbReference type="CDD" id="cd02205">
    <property type="entry name" value="CBS_pair_SF"/>
    <property type="match status" value="1"/>
</dbReference>
<keyword evidence="6" id="KW-0460">Magnesium</keyword>
<dbReference type="GeneID" id="17321568"/>